<dbReference type="EMBL" id="SLZY01000009">
    <property type="protein sequence ID" value="TCS71507.1"/>
    <property type="molecule type" value="Genomic_DNA"/>
</dbReference>
<feature type="transmembrane region" description="Helical" evidence="5">
    <location>
        <begin position="211"/>
        <end position="230"/>
    </location>
</feature>
<feature type="transmembrane region" description="Helical" evidence="5">
    <location>
        <begin position="115"/>
        <end position="137"/>
    </location>
</feature>
<evidence type="ECO:0000256" key="1">
    <source>
        <dbReference type="ARBA" id="ARBA00004141"/>
    </source>
</evidence>
<comment type="caution">
    <text evidence="7">The sequence shown here is derived from an EMBL/GenBank/DDBJ whole genome shotgun (WGS) entry which is preliminary data.</text>
</comment>
<feature type="transmembrane region" description="Helical" evidence="5">
    <location>
        <begin position="6"/>
        <end position="23"/>
    </location>
</feature>
<keyword evidence="8" id="KW-1185">Reference proteome</keyword>
<evidence type="ECO:0000256" key="3">
    <source>
        <dbReference type="ARBA" id="ARBA00022989"/>
    </source>
</evidence>
<feature type="transmembrane region" description="Helical" evidence="5">
    <location>
        <begin position="74"/>
        <end position="95"/>
    </location>
</feature>
<reference evidence="7 8" key="1">
    <citation type="submission" date="2019-03" db="EMBL/GenBank/DDBJ databases">
        <title>Genomic Encyclopedia of Type Strains, Phase IV (KMG-IV): sequencing the most valuable type-strain genomes for metagenomic binning, comparative biology and taxonomic classification.</title>
        <authorList>
            <person name="Goeker M."/>
        </authorList>
    </citation>
    <scope>NUCLEOTIDE SEQUENCE [LARGE SCALE GENOMIC DNA]</scope>
    <source>
        <strain evidence="7 8">DSM 103923</strain>
    </source>
</reference>
<dbReference type="AlphaFoldDB" id="A0A4R3JUK7"/>
<feature type="transmembrane region" description="Helical" evidence="5">
    <location>
        <begin position="43"/>
        <end position="62"/>
    </location>
</feature>
<keyword evidence="2 5" id="KW-0812">Transmembrane</keyword>
<dbReference type="Proteomes" id="UP000295135">
    <property type="component" value="Unassembled WGS sequence"/>
</dbReference>
<feature type="transmembrane region" description="Helical" evidence="5">
    <location>
        <begin position="143"/>
        <end position="163"/>
    </location>
</feature>
<evidence type="ECO:0000256" key="2">
    <source>
        <dbReference type="ARBA" id="ARBA00022692"/>
    </source>
</evidence>
<keyword evidence="4 5" id="KW-0472">Membrane</keyword>
<keyword evidence="3 5" id="KW-1133">Transmembrane helix</keyword>
<dbReference type="GO" id="GO:0016020">
    <property type="term" value="C:membrane"/>
    <property type="evidence" value="ECO:0007669"/>
    <property type="project" value="UniProtKB-SubCell"/>
</dbReference>
<name>A0A4R3JUK7_9PROT</name>
<accession>A0A4R3JUK7</accession>
<evidence type="ECO:0000259" key="6">
    <source>
        <dbReference type="Pfam" id="PF07298"/>
    </source>
</evidence>
<protein>
    <submittedName>
        <fullName evidence="7">Putative membrane protein</fullName>
    </submittedName>
</protein>
<evidence type="ECO:0000256" key="5">
    <source>
        <dbReference type="SAM" id="Phobius"/>
    </source>
</evidence>
<sequence>MPETHLLPLALAMLGFVGGHFLLSYPPLRSALIARLGEKPFQAIYSTLSLAFLVWAVTAYGQAPSLTLWDLEPFGRYLALAVMPLAMILVVAGLLSRNPTAVGGERLVGSEQAVAGIVTVTRHPFLWGVGLWSLVHLLANGDAASLILFGGMAVLSFGGMAAIDHKRSVALGATWQTLAGRTSRLPFLAVLQGRTRIDWAGIGWWRPALGLAAYAVLLQVHGWLFGMAAID</sequence>
<comment type="subcellular location">
    <subcellularLocation>
        <location evidence="1">Membrane</location>
        <topology evidence="1">Multi-pass membrane protein</topology>
    </subcellularLocation>
</comment>
<proteinExistence type="predicted"/>
<organism evidence="7 8">
    <name type="scientific">Sulfuritortus calidifontis</name>
    <dbReference type="NCBI Taxonomy" id="1914471"/>
    <lineage>
        <taxon>Bacteria</taxon>
        <taxon>Pseudomonadati</taxon>
        <taxon>Pseudomonadota</taxon>
        <taxon>Betaproteobacteria</taxon>
        <taxon>Nitrosomonadales</taxon>
        <taxon>Thiobacillaceae</taxon>
        <taxon>Sulfuritortus</taxon>
    </lineage>
</organism>
<dbReference type="Pfam" id="PF07298">
    <property type="entry name" value="NnrU"/>
    <property type="match status" value="1"/>
</dbReference>
<feature type="domain" description="NnrU" evidence="6">
    <location>
        <begin position="9"/>
        <end position="228"/>
    </location>
</feature>
<dbReference type="RefSeq" id="WP_165919164.1">
    <property type="nucleotide sequence ID" value="NZ_AP018721.1"/>
</dbReference>
<dbReference type="InterPro" id="IPR009915">
    <property type="entry name" value="NnrU_dom"/>
</dbReference>
<evidence type="ECO:0000256" key="4">
    <source>
        <dbReference type="ARBA" id="ARBA00023136"/>
    </source>
</evidence>
<evidence type="ECO:0000313" key="8">
    <source>
        <dbReference type="Proteomes" id="UP000295135"/>
    </source>
</evidence>
<evidence type="ECO:0000313" key="7">
    <source>
        <dbReference type="EMBL" id="TCS71507.1"/>
    </source>
</evidence>
<gene>
    <name evidence="7" type="ORF">EDC61_10953</name>
</gene>